<feature type="domain" description="Protein kinase" evidence="9">
    <location>
        <begin position="25"/>
        <end position="286"/>
    </location>
</feature>
<gene>
    <name evidence="11" type="primary">LOC113213155</name>
</gene>
<organism evidence="10 11">
    <name type="scientific">Frankliniella occidentalis</name>
    <name type="common">Western flower thrips</name>
    <name type="synonym">Euthrips occidentalis</name>
    <dbReference type="NCBI Taxonomy" id="133901"/>
    <lineage>
        <taxon>Eukaryota</taxon>
        <taxon>Metazoa</taxon>
        <taxon>Ecdysozoa</taxon>
        <taxon>Arthropoda</taxon>
        <taxon>Hexapoda</taxon>
        <taxon>Insecta</taxon>
        <taxon>Pterygota</taxon>
        <taxon>Neoptera</taxon>
        <taxon>Paraneoptera</taxon>
        <taxon>Thysanoptera</taxon>
        <taxon>Terebrantia</taxon>
        <taxon>Thripoidea</taxon>
        <taxon>Thripidae</taxon>
        <taxon>Frankliniella</taxon>
    </lineage>
</organism>
<dbReference type="InterPro" id="IPR008271">
    <property type="entry name" value="Ser/Thr_kinase_AS"/>
</dbReference>
<evidence type="ECO:0000256" key="5">
    <source>
        <dbReference type="ARBA" id="ARBA00039067"/>
    </source>
</evidence>
<dbReference type="Gene3D" id="3.30.200.20">
    <property type="entry name" value="Phosphorylase Kinase, domain 1"/>
    <property type="match status" value="1"/>
</dbReference>
<dbReference type="FunFam" id="3.30.200.20:FF:000204">
    <property type="entry name" value="Serine/threonine-protein kinase Nek7"/>
    <property type="match status" value="1"/>
</dbReference>
<evidence type="ECO:0000313" key="10">
    <source>
        <dbReference type="Proteomes" id="UP000504606"/>
    </source>
</evidence>
<dbReference type="SMART" id="SM00220">
    <property type="entry name" value="S_TKc"/>
    <property type="match status" value="1"/>
</dbReference>
<protein>
    <recommendedName>
        <fullName evidence="5">NEK6-subfamily protein kinase</fullName>
        <ecNumber evidence="5">2.7.11.34</ecNumber>
    </recommendedName>
</protein>
<keyword evidence="1" id="KW-0808">Transferase</keyword>
<evidence type="ECO:0000313" key="11">
    <source>
        <dbReference type="RefSeq" id="XP_026287911.1"/>
    </source>
</evidence>
<dbReference type="KEGG" id="foc:113213155"/>
<evidence type="ECO:0000259" key="9">
    <source>
        <dbReference type="PROSITE" id="PS50011"/>
    </source>
</evidence>
<dbReference type="FunFam" id="1.10.510.10:FF:000148">
    <property type="entry name" value="Serine/threonine-protein kinase Nek7"/>
    <property type="match status" value="1"/>
</dbReference>
<dbReference type="InterPro" id="IPR011009">
    <property type="entry name" value="Kinase-like_dom_sf"/>
</dbReference>
<dbReference type="GO" id="GO:0004674">
    <property type="term" value="F:protein serine/threonine kinase activity"/>
    <property type="evidence" value="ECO:0007669"/>
    <property type="project" value="UniProtKB-KW"/>
</dbReference>
<evidence type="ECO:0000256" key="4">
    <source>
        <dbReference type="ARBA" id="ARBA00022840"/>
    </source>
</evidence>
<evidence type="ECO:0000256" key="1">
    <source>
        <dbReference type="ARBA" id="ARBA00022679"/>
    </source>
</evidence>
<evidence type="ECO:0000256" key="7">
    <source>
        <dbReference type="RuleBase" id="RU000304"/>
    </source>
</evidence>
<dbReference type="PROSITE" id="PS50011">
    <property type="entry name" value="PROTEIN_KINASE_DOM"/>
    <property type="match status" value="1"/>
</dbReference>
<dbReference type="GO" id="GO:0005524">
    <property type="term" value="F:ATP binding"/>
    <property type="evidence" value="ECO:0007669"/>
    <property type="project" value="UniProtKB-UniRule"/>
</dbReference>
<name>A0A6J1TAZ1_FRAOC</name>
<dbReference type="PROSITE" id="PS00107">
    <property type="entry name" value="PROTEIN_KINASE_ATP"/>
    <property type="match status" value="1"/>
</dbReference>
<dbReference type="RefSeq" id="XP_026287911.1">
    <property type="nucleotide sequence ID" value="XM_026432126.2"/>
</dbReference>
<dbReference type="GeneID" id="113213155"/>
<evidence type="ECO:0000256" key="3">
    <source>
        <dbReference type="ARBA" id="ARBA00022777"/>
    </source>
</evidence>
<keyword evidence="4 6" id="KW-0067">ATP-binding</keyword>
<feature type="region of interest" description="Disordered" evidence="8">
    <location>
        <begin position="289"/>
        <end position="340"/>
    </location>
</feature>
<evidence type="ECO:0000256" key="2">
    <source>
        <dbReference type="ARBA" id="ARBA00022741"/>
    </source>
</evidence>
<keyword evidence="10" id="KW-1185">Reference proteome</keyword>
<dbReference type="PANTHER" id="PTHR43289">
    <property type="entry name" value="MITOGEN-ACTIVATED PROTEIN KINASE KINASE KINASE 20-RELATED"/>
    <property type="match status" value="1"/>
</dbReference>
<sequence length="374" mass="41778">MSQAELLALLNPTANSSQYRSTAALVVERRIGKGQFSVVYRARSKADGSVVALKKVLIFDMMDAKARVDCVKETNLLQQLDHPNVIRYLASFIENDELNIVLELADAGDLLRMIKHFRRHRRLIPERTIWKYFVQLCSAVDHMHSKRIMHRDIKPANVFITASGVIKLGDLGLGRFFSSKTVAAHSLVGTPYYMSPERIHEHGYNFKSDIWSLGCLLYEMAALQSPFYGDKMNLYTLCMKIEECDYPPLPSSVYSDSLRSLVAASITANPNDRPDIGHMYSIARTMNNQYNSKTTSGGNRPGAGSSTSTGSQSRLATVSGHRTPKSGGLLPLSPLPTPLMQPTAHVHRRISNVSMTREHRETLFPPLIEKNSDL</sequence>
<dbReference type="OrthoDB" id="248923at2759"/>
<reference evidence="11" key="1">
    <citation type="submission" date="2025-08" db="UniProtKB">
        <authorList>
            <consortium name="RefSeq"/>
        </authorList>
    </citation>
    <scope>IDENTIFICATION</scope>
    <source>
        <tissue evidence="11">Whole organism</tissue>
    </source>
</reference>
<dbReference type="CDD" id="cd08224">
    <property type="entry name" value="STKc_Nek6_7"/>
    <property type="match status" value="1"/>
</dbReference>
<keyword evidence="2 6" id="KW-0547">Nucleotide-binding</keyword>
<accession>A0A6J1TAZ1</accession>
<feature type="compositionally biased region" description="Low complexity" evidence="8">
    <location>
        <begin position="304"/>
        <end position="313"/>
    </location>
</feature>
<dbReference type="Pfam" id="PF00069">
    <property type="entry name" value="Pkinase"/>
    <property type="match status" value="1"/>
</dbReference>
<dbReference type="Gene3D" id="1.10.510.10">
    <property type="entry name" value="Transferase(Phosphotransferase) domain 1"/>
    <property type="match status" value="1"/>
</dbReference>
<dbReference type="AlphaFoldDB" id="A0A6J1TAZ1"/>
<keyword evidence="7" id="KW-0723">Serine/threonine-protein kinase</keyword>
<evidence type="ECO:0000256" key="8">
    <source>
        <dbReference type="SAM" id="MobiDB-lite"/>
    </source>
</evidence>
<dbReference type="InterPro" id="IPR017441">
    <property type="entry name" value="Protein_kinase_ATP_BS"/>
</dbReference>
<dbReference type="PROSITE" id="PS00108">
    <property type="entry name" value="PROTEIN_KINASE_ST"/>
    <property type="match status" value="1"/>
</dbReference>
<dbReference type="Proteomes" id="UP000504606">
    <property type="component" value="Unplaced"/>
</dbReference>
<dbReference type="PANTHER" id="PTHR43289:SF6">
    <property type="entry name" value="SERINE_THREONINE-PROTEIN KINASE NEKL-3"/>
    <property type="match status" value="1"/>
</dbReference>
<feature type="binding site" evidence="6">
    <location>
        <position position="54"/>
    </location>
    <ligand>
        <name>ATP</name>
        <dbReference type="ChEBI" id="CHEBI:30616"/>
    </ligand>
</feature>
<proteinExistence type="inferred from homology"/>
<keyword evidence="3" id="KW-0418">Kinase</keyword>
<dbReference type="EC" id="2.7.11.34" evidence="5"/>
<feature type="compositionally biased region" description="Polar residues" evidence="8">
    <location>
        <begin position="289"/>
        <end position="298"/>
    </location>
</feature>
<comment type="similarity">
    <text evidence="7">Belongs to the protein kinase superfamily.</text>
</comment>
<dbReference type="InterPro" id="IPR000719">
    <property type="entry name" value="Prot_kinase_dom"/>
</dbReference>
<evidence type="ECO:0000256" key="6">
    <source>
        <dbReference type="PROSITE-ProRule" id="PRU10141"/>
    </source>
</evidence>
<dbReference type="SUPFAM" id="SSF56112">
    <property type="entry name" value="Protein kinase-like (PK-like)"/>
    <property type="match status" value="1"/>
</dbReference>